<evidence type="ECO:0000313" key="5">
    <source>
        <dbReference type="Proteomes" id="UP000535491"/>
    </source>
</evidence>
<dbReference type="SUPFAM" id="SSF49764">
    <property type="entry name" value="HSP20-like chaperones"/>
    <property type="match status" value="1"/>
</dbReference>
<feature type="domain" description="SHSP" evidence="3">
    <location>
        <begin position="29"/>
        <end position="142"/>
    </location>
</feature>
<dbReference type="Gene3D" id="2.60.40.790">
    <property type="match status" value="1"/>
</dbReference>
<reference evidence="4 5" key="1">
    <citation type="submission" date="2020-07" db="EMBL/GenBank/DDBJ databases">
        <authorList>
            <person name="Feng H."/>
        </authorList>
    </citation>
    <scope>NUCLEOTIDE SEQUENCE [LARGE SCALE GENOMIC DNA]</scope>
    <source>
        <strain evidence="5">s-10</strain>
    </source>
</reference>
<evidence type="ECO:0000256" key="2">
    <source>
        <dbReference type="RuleBase" id="RU003616"/>
    </source>
</evidence>
<evidence type="ECO:0000256" key="1">
    <source>
        <dbReference type="PROSITE-ProRule" id="PRU00285"/>
    </source>
</evidence>
<dbReference type="RefSeq" id="WP_181752838.1">
    <property type="nucleotide sequence ID" value="NZ_JACEIQ010000015.1"/>
</dbReference>
<keyword evidence="5" id="KW-1185">Reference proteome</keyword>
<organism evidence="4 5">
    <name type="scientific">Paenactinomyces guangxiensis</name>
    <dbReference type="NCBI Taxonomy" id="1490290"/>
    <lineage>
        <taxon>Bacteria</taxon>
        <taxon>Bacillati</taxon>
        <taxon>Bacillota</taxon>
        <taxon>Bacilli</taxon>
        <taxon>Bacillales</taxon>
        <taxon>Thermoactinomycetaceae</taxon>
        <taxon>Paenactinomyces</taxon>
    </lineage>
</organism>
<dbReference type="AlphaFoldDB" id="A0A7W1WST8"/>
<dbReference type="Pfam" id="PF00011">
    <property type="entry name" value="HSP20"/>
    <property type="match status" value="1"/>
</dbReference>
<dbReference type="Proteomes" id="UP000535491">
    <property type="component" value="Unassembled WGS sequence"/>
</dbReference>
<evidence type="ECO:0000313" key="4">
    <source>
        <dbReference type="EMBL" id="MBA4495414.1"/>
    </source>
</evidence>
<proteinExistence type="inferred from homology"/>
<comment type="similarity">
    <text evidence="1 2">Belongs to the small heat shock protein (HSP20) family.</text>
</comment>
<dbReference type="CDD" id="cd06464">
    <property type="entry name" value="ACD_sHsps-like"/>
    <property type="match status" value="1"/>
</dbReference>
<dbReference type="PROSITE" id="PS01031">
    <property type="entry name" value="SHSP"/>
    <property type="match status" value="1"/>
</dbReference>
<sequence length="143" mass="16352">MKNRIPDYSRWNQLARQFLGEDFFADIMSSAVGEKEPCADVYQGKNEVIVVIDLPGVEDINSLEISVEGETMWIKGYFPTPYQAYQQTLAERKSGEFQKAISLGAPVSKQYSSARYRRGILEIRFPKTGIRKKTHKIRIQTAD</sequence>
<accession>A0A7W1WST8</accession>
<name>A0A7W1WST8_9BACL</name>
<gene>
    <name evidence="4" type="ORF">H1191_13990</name>
</gene>
<comment type="caution">
    <text evidence="4">The sequence shown here is derived from an EMBL/GenBank/DDBJ whole genome shotgun (WGS) entry which is preliminary data.</text>
</comment>
<protein>
    <submittedName>
        <fullName evidence="4">Hsp20/alpha crystallin family protein</fullName>
    </submittedName>
</protein>
<dbReference type="InterPro" id="IPR002068">
    <property type="entry name" value="A-crystallin/Hsp20_dom"/>
</dbReference>
<evidence type="ECO:0000259" key="3">
    <source>
        <dbReference type="PROSITE" id="PS01031"/>
    </source>
</evidence>
<dbReference type="InterPro" id="IPR008978">
    <property type="entry name" value="HSP20-like_chaperone"/>
</dbReference>
<dbReference type="EMBL" id="JACEIQ010000015">
    <property type="protein sequence ID" value="MBA4495414.1"/>
    <property type="molecule type" value="Genomic_DNA"/>
</dbReference>